<keyword evidence="14" id="KW-1185">Reference proteome</keyword>
<feature type="compositionally biased region" description="Acidic residues" evidence="8">
    <location>
        <begin position="755"/>
        <end position="766"/>
    </location>
</feature>
<dbReference type="InterPro" id="IPR011545">
    <property type="entry name" value="DEAD/DEAH_box_helicase_dom"/>
</dbReference>
<dbReference type="InterPro" id="IPR014001">
    <property type="entry name" value="Helicase_ATP-bd"/>
</dbReference>
<dbReference type="Pfam" id="PF00076">
    <property type="entry name" value="RRM_1"/>
    <property type="match status" value="1"/>
</dbReference>
<evidence type="ECO:0000259" key="10">
    <source>
        <dbReference type="PROSITE" id="PS50102"/>
    </source>
</evidence>
<evidence type="ECO:0000313" key="13">
    <source>
        <dbReference type="EMBL" id="KAF4619124.1"/>
    </source>
</evidence>
<dbReference type="Pfam" id="PF00271">
    <property type="entry name" value="Helicase_C"/>
    <property type="match status" value="1"/>
</dbReference>
<dbReference type="Pfam" id="PF00270">
    <property type="entry name" value="DEAD"/>
    <property type="match status" value="1"/>
</dbReference>
<dbReference type="InterPro" id="IPR001841">
    <property type="entry name" value="Znf_RING"/>
</dbReference>
<evidence type="ECO:0000256" key="2">
    <source>
        <dbReference type="ARBA" id="ARBA00022741"/>
    </source>
</evidence>
<feature type="compositionally biased region" description="Low complexity" evidence="8">
    <location>
        <begin position="1512"/>
        <end position="1528"/>
    </location>
</feature>
<dbReference type="GO" id="GO:0003724">
    <property type="term" value="F:RNA helicase activity"/>
    <property type="evidence" value="ECO:0007669"/>
    <property type="project" value="UniProtKB-EC"/>
</dbReference>
<dbReference type="SUPFAM" id="SSF52540">
    <property type="entry name" value="P-loop containing nucleoside triphosphate hydrolases"/>
    <property type="match status" value="2"/>
</dbReference>
<evidence type="ECO:0000259" key="11">
    <source>
        <dbReference type="PROSITE" id="PS51192"/>
    </source>
</evidence>
<organism evidence="13 14">
    <name type="scientific">Agrocybe pediades</name>
    <dbReference type="NCBI Taxonomy" id="84607"/>
    <lineage>
        <taxon>Eukaryota</taxon>
        <taxon>Fungi</taxon>
        <taxon>Dikarya</taxon>
        <taxon>Basidiomycota</taxon>
        <taxon>Agaricomycotina</taxon>
        <taxon>Agaricomycetes</taxon>
        <taxon>Agaricomycetidae</taxon>
        <taxon>Agaricales</taxon>
        <taxon>Agaricineae</taxon>
        <taxon>Strophariaceae</taxon>
        <taxon>Agrocybe</taxon>
    </lineage>
</organism>
<evidence type="ECO:0000256" key="6">
    <source>
        <dbReference type="PROSITE-ProRule" id="PRU00175"/>
    </source>
</evidence>
<feature type="region of interest" description="Disordered" evidence="8">
    <location>
        <begin position="1540"/>
        <end position="1569"/>
    </location>
</feature>
<evidence type="ECO:0000259" key="12">
    <source>
        <dbReference type="PROSITE" id="PS51194"/>
    </source>
</evidence>
<dbReference type="InterPro" id="IPR035979">
    <property type="entry name" value="RBD_domain_sf"/>
</dbReference>
<dbReference type="Pfam" id="PF13923">
    <property type="entry name" value="zf-C3HC4_2"/>
    <property type="match status" value="1"/>
</dbReference>
<evidence type="ECO:0000256" key="8">
    <source>
        <dbReference type="SAM" id="MobiDB-lite"/>
    </source>
</evidence>
<dbReference type="SUPFAM" id="SSF54928">
    <property type="entry name" value="RNA-binding domain, RBD"/>
    <property type="match status" value="1"/>
</dbReference>
<dbReference type="SMART" id="SM00360">
    <property type="entry name" value="RRM"/>
    <property type="match status" value="1"/>
</dbReference>
<dbReference type="PROSITE" id="PS50102">
    <property type="entry name" value="RRM"/>
    <property type="match status" value="1"/>
</dbReference>
<feature type="region of interest" description="Disordered" evidence="8">
    <location>
        <begin position="813"/>
        <end position="857"/>
    </location>
</feature>
<gene>
    <name evidence="13" type="ORF">D9613_005203</name>
</gene>
<evidence type="ECO:0000256" key="7">
    <source>
        <dbReference type="PROSITE-ProRule" id="PRU00176"/>
    </source>
</evidence>
<comment type="caution">
    <text evidence="13">The sequence shown here is derived from an EMBL/GenBank/DDBJ whole genome shotgun (WGS) entry which is preliminary data.</text>
</comment>
<keyword evidence="4" id="KW-0347">Helicase</keyword>
<proteinExistence type="predicted"/>
<feature type="region of interest" description="Disordered" evidence="8">
    <location>
        <begin position="899"/>
        <end position="1036"/>
    </location>
</feature>
<name>A0A8H4VT74_9AGAR</name>
<feature type="compositionally biased region" description="Acidic residues" evidence="8">
    <location>
        <begin position="822"/>
        <end position="835"/>
    </location>
</feature>
<evidence type="ECO:0000313" key="14">
    <source>
        <dbReference type="Proteomes" id="UP000521872"/>
    </source>
</evidence>
<keyword evidence="3" id="KW-0378">Hydrolase</keyword>
<feature type="compositionally biased region" description="Basic and acidic residues" evidence="8">
    <location>
        <begin position="695"/>
        <end position="718"/>
    </location>
</feature>
<evidence type="ECO:0000256" key="4">
    <source>
        <dbReference type="ARBA" id="ARBA00022806"/>
    </source>
</evidence>
<dbReference type="SUPFAM" id="SSF57850">
    <property type="entry name" value="RING/U-box"/>
    <property type="match status" value="1"/>
</dbReference>
<dbReference type="InterPro" id="IPR027417">
    <property type="entry name" value="P-loop_NTPase"/>
</dbReference>
<feature type="compositionally biased region" description="Low complexity" evidence="8">
    <location>
        <begin position="218"/>
        <end position="239"/>
    </location>
</feature>
<dbReference type="InterPro" id="IPR001650">
    <property type="entry name" value="Helicase_C-like"/>
</dbReference>
<dbReference type="GO" id="GO:0016787">
    <property type="term" value="F:hydrolase activity"/>
    <property type="evidence" value="ECO:0007669"/>
    <property type="project" value="UniProtKB-KW"/>
</dbReference>
<keyword evidence="2" id="KW-0547">Nucleotide-binding</keyword>
<dbReference type="PROSITE" id="PS50089">
    <property type="entry name" value="ZF_RING_2"/>
    <property type="match status" value="1"/>
</dbReference>
<feature type="region of interest" description="Disordered" evidence="8">
    <location>
        <begin position="663"/>
        <end position="796"/>
    </location>
</feature>
<feature type="compositionally biased region" description="Acidic residues" evidence="8">
    <location>
        <begin position="782"/>
        <end position="796"/>
    </location>
</feature>
<keyword evidence="5" id="KW-0067">ATP-binding</keyword>
<feature type="compositionally biased region" description="Low complexity" evidence="8">
    <location>
        <begin position="738"/>
        <end position="754"/>
    </location>
</feature>
<evidence type="ECO:0000256" key="1">
    <source>
        <dbReference type="ARBA" id="ARBA00012552"/>
    </source>
</evidence>
<accession>A0A8H4VT74</accession>
<feature type="domain" description="RING-type" evidence="9">
    <location>
        <begin position="418"/>
        <end position="491"/>
    </location>
</feature>
<dbReference type="Gene3D" id="3.40.50.300">
    <property type="entry name" value="P-loop containing nucleotide triphosphate hydrolases"/>
    <property type="match status" value="2"/>
</dbReference>
<evidence type="ECO:0000256" key="3">
    <source>
        <dbReference type="ARBA" id="ARBA00022801"/>
    </source>
</evidence>
<feature type="region of interest" description="Disordered" evidence="8">
    <location>
        <begin position="218"/>
        <end position="374"/>
    </location>
</feature>
<protein>
    <recommendedName>
        <fullName evidence="1">RNA helicase</fullName>
        <ecNumber evidence="1">3.6.4.13</ecNumber>
    </recommendedName>
</protein>
<dbReference type="Gene3D" id="3.30.40.10">
    <property type="entry name" value="Zinc/RING finger domain, C3HC4 (zinc finger)"/>
    <property type="match status" value="1"/>
</dbReference>
<dbReference type="EMBL" id="JAACJL010000016">
    <property type="protein sequence ID" value="KAF4619124.1"/>
    <property type="molecule type" value="Genomic_DNA"/>
</dbReference>
<keyword evidence="6" id="KW-0862">Zinc</keyword>
<dbReference type="InterPro" id="IPR012677">
    <property type="entry name" value="Nucleotide-bd_a/b_plait_sf"/>
</dbReference>
<dbReference type="SMART" id="SM00184">
    <property type="entry name" value="RING"/>
    <property type="match status" value="1"/>
</dbReference>
<keyword evidence="6" id="KW-0479">Metal-binding</keyword>
<feature type="compositionally biased region" description="Low complexity" evidence="8">
    <location>
        <begin position="908"/>
        <end position="926"/>
    </location>
</feature>
<evidence type="ECO:0000256" key="5">
    <source>
        <dbReference type="ARBA" id="ARBA00022840"/>
    </source>
</evidence>
<feature type="domain" description="RRM" evidence="10">
    <location>
        <begin position="49"/>
        <end position="141"/>
    </location>
</feature>
<dbReference type="GO" id="GO:0005524">
    <property type="term" value="F:ATP binding"/>
    <property type="evidence" value="ECO:0007669"/>
    <property type="project" value="UniProtKB-KW"/>
</dbReference>
<evidence type="ECO:0000259" key="9">
    <source>
        <dbReference type="PROSITE" id="PS50089"/>
    </source>
</evidence>
<dbReference type="PANTHER" id="PTHR47958">
    <property type="entry name" value="ATP-DEPENDENT RNA HELICASE DBP3"/>
    <property type="match status" value="1"/>
</dbReference>
<feature type="domain" description="Helicase C-terminal" evidence="12">
    <location>
        <begin position="1672"/>
        <end position="1822"/>
    </location>
</feature>
<dbReference type="InterPro" id="IPR013083">
    <property type="entry name" value="Znf_RING/FYVE/PHD"/>
</dbReference>
<feature type="region of interest" description="Disordered" evidence="8">
    <location>
        <begin position="1232"/>
        <end position="1280"/>
    </location>
</feature>
<dbReference type="Gene3D" id="3.30.70.330">
    <property type="match status" value="1"/>
</dbReference>
<dbReference type="SMART" id="SM00487">
    <property type="entry name" value="DEXDc"/>
    <property type="match status" value="1"/>
</dbReference>
<keyword evidence="7" id="KW-0694">RNA-binding</keyword>
<feature type="region of interest" description="Disordered" evidence="8">
    <location>
        <begin position="1"/>
        <end position="30"/>
    </location>
</feature>
<dbReference type="Proteomes" id="UP000521872">
    <property type="component" value="Unassembled WGS sequence"/>
</dbReference>
<feature type="compositionally biased region" description="Polar residues" evidence="8">
    <location>
        <begin position="14"/>
        <end position="23"/>
    </location>
</feature>
<feature type="compositionally biased region" description="Basic residues" evidence="8">
    <location>
        <begin position="276"/>
        <end position="289"/>
    </location>
</feature>
<dbReference type="GO" id="GO:0008270">
    <property type="term" value="F:zinc ion binding"/>
    <property type="evidence" value="ECO:0007669"/>
    <property type="project" value="UniProtKB-KW"/>
</dbReference>
<dbReference type="CDD" id="cd00590">
    <property type="entry name" value="RRM_SF"/>
    <property type="match status" value="1"/>
</dbReference>
<feature type="compositionally biased region" description="Basic and acidic residues" evidence="8">
    <location>
        <begin position="1"/>
        <end position="12"/>
    </location>
</feature>
<feature type="region of interest" description="Disordered" evidence="8">
    <location>
        <begin position="1638"/>
        <end position="1658"/>
    </location>
</feature>
<feature type="compositionally biased region" description="Acidic residues" evidence="8">
    <location>
        <begin position="724"/>
        <end position="737"/>
    </location>
</feature>
<dbReference type="InterPro" id="IPR000504">
    <property type="entry name" value="RRM_dom"/>
</dbReference>
<reference evidence="13 14" key="1">
    <citation type="submission" date="2019-12" db="EMBL/GenBank/DDBJ databases">
        <authorList>
            <person name="Floudas D."/>
            <person name="Bentzer J."/>
            <person name="Ahren D."/>
            <person name="Johansson T."/>
            <person name="Persson P."/>
            <person name="Tunlid A."/>
        </authorList>
    </citation>
    <scope>NUCLEOTIDE SEQUENCE [LARGE SCALE GENOMIC DNA]</scope>
    <source>
        <strain evidence="13 14">CBS 102.39</strain>
    </source>
</reference>
<keyword evidence="6" id="KW-0863">Zinc-finger</keyword>
<feature type="compositionally biased region" description="Low complexity" evidence="8">
    <location>
        <begin position="1020"/>
        <end position="1036"/>
    </location>
</feature>
<feature type="compositionally biased region" description="Polar residues" evidence="8">
    <location>
        <begin position="290"/>
        <end position="307"/>
    </location>
</feature>
<feature type="region of interest" description="Disordered" evidence="8">
    <location>
        <begin position="1509"/>
        <end position="1528"/>
    </location>
</feature>
<dbReference type="PROSITE" id="PS51194">
    <property type="entry name" value="HELICASE_CTER"/>
    <property type="match status" value="1"/>
</dbReference>
<feature type="domain" description="Helicase ATP-binding" evidence="11">
    <location>
        <begin position="1356"/>
        <end position="1520"/>
    </location>
</feature>
<dbReference type="GO" id="GO:0003723">
    <property type="term" value="F:RNA binding"/>
    <property type="evidence" value="ECO:0007669"/>
    <property type="project" value="UniProtKB-UniRule"/>
</dbReference>
<dbReference type="PROSITE" id="PS51192">
    <property type="entry name" value="HELICASE_ATP_BIND_1"/>
    <property type="match status" value="1"/>
</dbReference>
<feature type="compositionally biased region" description="Acidic residues" evidence="8">
    <location>
        <begin position="685"/>
        <end position="694"/>
    </location>
</feature>
<dbReference type="EC" id="3.6.4.13" evidence="1"/>
<sequence>MPFKQHDLDRKSRSSIQPLQRQTRISDAKEAMKREVRQQRAKPKSFILNYVFVGNSLRSLKLLPSINESHIRKHFRHCGQIVHVSIRCSRGRPINAALPGSEKDRHYASVEFTSTRSAKKALILDRTHLEGCKIVVSSSAADLPEVKDMVQERLKKLKEPASKQADAPNWIPLELTLCPGLLKHTIQNVLSTIAPRTAIECEYLAVLIVLKKAARAGGKAASPRASMSTSSTIKPSSHSVNSKKRPGSETSEELRDTKRIKVGGESLSAISMNAKEKKKKKNRKKKRKSQIITRNPPVTNPTGSSMGAPTDVLSPIKRETVANGSVAEEDFGESDTSQPVSSSKGKGKAESSSPVQVMARQRDTVEHSASGSGSTILSEEITMQASEIARLKEQLIAKDKLLVQHQNHFSNHQQSLTCQICLDLLYKPYALAPCGHITCYGCLVRWFTAPQQPEAPGVNEPRPDDIETLLDSAAARNGAYMYRRKKCPVCRAVVSDRPIVMWGIKDMVSALVRSGLVDLPSQTHPVAEEGNSDVDPWRNVFRKAANGGGRPFAAAWNAFFPHAANPAPERAEGQREDMGWHDAEDGGIYRCLDCYHEIWQGVCTRCHRRYAGHATYGLDDDDDEEDDDESMFDMRLRYEYDDEDDDEEEYEHDLLLPQWMMAEAEEEDEEHHPPPLHWNVFGGSEDSDDDDSENGSDHESDRPHGGGRRDEPARHSVFDRYGVADDDEGEGEEEESDYGGSFIDDGIDGAIEGSAGEEDDDDEVEFVETPAVRRARRRAPEDEPNVIDLDEDEDEEPVSDIIRNYLRRRAGPHWQHHILDSTSEDEDEDEEEEAPVQEIRQRRRTRRIPLASDEEEEDLLFIPLMARSAALNPASMPFFPGGFRAADDERATAGTFGQQSVFREQDTSSVSLHSSSPSDFRSVRSSPSPPQGKMHDPRHQPSPGPRDVQRQSPTFRQSDAGKPYPNVEPRTMREGSILGTLSPLAESEDTHSLEPEEELPLGSGHHTPGSSFYTGHQQRHPSQPQLQSQPAQQYQSQLSGIDRLPALPVSLGSVTGVPFTSASPVSSLDSNSRATPATDLQIQSQNFEAQLKASPVIHDILDRLVRCEYTTREIQRDLGDINRKVNLLVERALGVNSQPEFKDPFATSTPSIPLIKPRPSIGNIAPNQAANTDDITSISQRLNTLTSSVGQLLALQTQQMQQTSIADGRSNSIISLSGSQLELAPNQIAPSASMSNSSFLGHGLPNRPDLRPAPRQPNPPMRTWSAGNLDLPVRPADQSLNRPDAMLRDKRRSVSGLLRRDSSGIIDPQGDNWAGSSRDAGPMISKWEQMSLAPELLRSLAKFGVGPPNKIQQRALPFLLRGADIIAQAPPTQERIAAYVIPAIQVAVTYMNAPLNRGPIVIMVSTTVDQATQAQRMIRDLGGPIGIKSALGVGTSTSGNDLAQELRLLQQNMPHIICGTPQKLHALFTTPGGLIGSDVRFLVLDEVDQLIARNLHDFVFNIVKLLPPPRSRPLSTGTPTLTSPGPGLPVSTTTTFTSPFEPGNPVIPPFQSSNSGGRRFSTADPSSQPTAIERQTALFSNTVPQDVLNLASAIQLREPVRVLVRRDGNVGNPETTQSSRGLRQFYLYLAFTAGGRSDPTSASTPGGAGIIGSGRSASSAETTQAREWKLDALADIFDDVEIAQAVVYVGGMNALESVVYKLASRGFEPIPLHGDMNVATRAAALNKFRNTSSIGLRQPSTKMLVIYDLQLKNNEVPHVPLVINYDLPKAVEEYSNRVSPAIASAYSRAGVVVNFVTATGGDVEMLRSIECYYKSSALLALA</sequence>